<dbReference type="Gene3D" id="1.25.40.10">
    <property type="entry name" value="Tetratricopeptide repeat domain"/>
    <property type="match status" value="1"/>
</dbReference>
<evidence type="ECO:0000313" key="3">
    <source>
        <dbReference type="Proteomes" id="UP000001194"/>
    </source>
</evidence>
<dbReference type="InterPro" id="IPR011990">
    <property type="entry name" value="TPR-like_helical_dom_sf"/>
</dbReference>
<protein>
    <submittedName>
        <fullName evidence="2">Predicted protein</fullName>
    </submittedName>
</protein>
<dbReference type="Proteomes" id="UP000001194">
    <property type="component" value="Unassembled WGS sequence"/>
</dbReference>
<dbReference type="OrthoDB" id="185373at2759"/>
<feature type="compositionally biased region" description="Polar residues" evidence="1">
    <location>
        <begin position="683"/>
        <end position="697"/>
    </location>
</feature>
<dbReference type="RefSeq" id="XP_001881129.1">
    <property type="nucleotide sequence ID" value="XM_001881094.1"/>
</dbReference>
<accession>B0DBT9</accession>
<proteinExistence type="predicted"/>
<reference evidence="2 3" key="1">
    <citation type="journal article" date="2008" name="Nature">
        <title>The genome of Laccaria bicolor provides insights into mycorrhizal symbiosis.</title>
        <authorList>
            <person name="Martin F."/>
            <person name="Aerts A."/>
            <person name="Ahren D."/>
            <person name="Brun A."/>
            <person name="Danchin E.G.J."/>
            <person name="Duchaussoy F."/>
            <person name="Gibon J."/>
            <person name="Kohler A."/>
            <person name="Lindquist E."/>
            <person name="Pereda V."/>
            <person name="Salamov A."/>
            <person name="Shapiro H.J."/>
            <person name="Wuyts J."/>
            <person name="Blaudez D."/>
            <person name="Buee M."/>
            <person name="Brokstein P."/>
            <person name="Canbaeck B."/>
            <person name="Cohen D."/>
            <person name="Courty P.E."/>
            <person name="Coutinho P.M."/>
            <person name="Delaruelle C."/>
            <person name="Detter J.C."/>
            <person name="Deveau A."/>
            <person name="DiFazio S."/>
            <person name="Duplessis S."/>
            <person name="Fraissinet-Tachet L."/>
            <person name="Lucic E."/>
            <person name="Frey-Klett P."/>
            <person name="Fourrey C."/>
            <person name="Feussner I."/>
            <person name="Gay G."/>
            <person name="Grimwood J."/>
            <person name="Hoegger P.J."/>
            <person name="Jain P."/>
            <person name="Kilaru S."/>
            <person name="Labbe J."/>
            <person name="Lin Y.C."/>
            <person name="Legue V."/>
            <person name="Le Tacon F."/>
            <person name="Marmeisse R."/>
            <person name="Melayah D."/>
            <person name="Montanini B."/>
            <person name="Muratet M."/>
            <person name="Nehls U."/>
            <person name="Niculita-Hirzel H."/>
            <person name="Oudot-Le Secq M.P."/>
            <person name="Peter M."/>
            <person name="Quesneville H."/>
            <person name="Rajashekar B."/>
            <person name="Reich M."/>
            <person name="Rouhier N."/>
            <person name="Schmutz J."/>
            <person name="Yin T."/>
            <person name="Chalot M."/>
            <person name="Henrissat B."/>
            <person name="Kuees U."/>
            <person name="Lucas S."/>
            <person name="Van de Peer Y."/>
            <person name="Podila G.K."/>
            <person name="Polle A."/>
            <person name="Pukkila P.J."/>
            <person name="Richardson P.M."/>
            <person name="Rouze P."/>
            <person name="Sanders I.R."/>
            <person name="Stajich J.E."/>
            <person name="Tunlid A."/>
            <person name="Tuskan G."/>
            <person name="Grigoriev I.V."/>
        </authorList>
    </citation>
    <scope>NUCLEOTIDE SEQUENCE [LARGE SCALE GENOMIC DNA]</scope>
    <source>
        <strain evidence="3">S238N-H82 / ATCC MYA-4686</strain>
    </source>
</reference>
<dbReference type="STRING" id="486041.B0DBT9"/>
<name>B0DBT9_LACBS</name>
<dbReference type="InterPro" id="IPR002885">
    <property type="entry name" value="PPR_rpt"/>
</dbReference>
<organism evidence="3">
    <name type="scientific">Laccaria bicolor (strain S238N-H82 / ATCC MYA-4686)</name>
    <name type="common">Bicoloured deceiver</name>
    <name type="synonym">Laccaria laccata var. bicolor</name>
    <dbReference type="NCBI Taxonomy" id="486041"/>
    <lineage>
        <taxon>Eukaryota</taxon>
        <taxon>Fungi</taxon>
        <taxon>Dikarya</taxon>
        <taxon>Basidiomycota</taxon>
        <taxon>Agaricomycotina</taxon>
        <taxon>Agaricomycetes</taxon>
        <taxon>Agaricomycetidae</taxon>
        <taxon>Agaricales</taxon>
        <taxon>Agaricineae</taxon>
        <taxon>Hydnangiaceae</taxon>
        <taxon>Laccaria</taxon>
    </lineage>
</organism>
<dbReference type="Pfam" id="PF13812">
    <property type="entry name" value="PPR_3"/>
    <property type="match status" value="1"/>
</dbReference>
<dbReference type="InParanoid" id="B0DBT9"/>
<dbReference type="EMBL" id="DS547102">
    <property type="protein sequence ID" value="EDR08059.1"/>
    <property type="molecule type" value="Genomic_DNA"/>
</dbReference>
<sequence>MLAASRPLVNSPWVCVGFPHLVRKVTLRASARRRHTVGHIELLGKRYVGHADAILSFSDPCSSTNECSTPSKLHVGAESQASVFEEASEDYTAVMVESKPLPLSILELVKTTLPRVLPEPVADDPSVFEERDSDYITYAPAEQAAYSSTHALAQLVTDHRYEEAYSLFGELRDLGVIIPPSRVYEQAALASLRLPEASVSRFADWFSLIPPAHLAFSPRKFEEARRVILQTPVTNLSLVTSMALILASKGYADVISIHAVPLIIRYASPEMSHQFLDDLMQAHRSYWNGHRPQDAPYMVKKTFTNVRGIAVRTLAFSRRLEEAVALLPDSRNSTFRLTRYTYDVLLRGLRTTREFKVKQHIPLVMTLRNQESTSIPAPHHTSGDFQTIREVSSGDLLADPLENAGMMPDITFPTPIHVSDNLAETLRYLKNGLSSKTGIPHPYTIVNFFAEYRFTGRSRALALLLRRSVRSSYASTSAFLLAEMLYYRKLKQHSLVIQTFVDHFYLSGVPRDDILTCYNRVKHQQAEFSDPDHVSTEEEEAPPHRVCEYGNRIVLPRGKLWPSAQHCNLIWHSLVDIAPDDATVERLYHRLLQVAAGDHSAEPDGLPLVTSVKVTTSSGAFTPFIKRLMFASGASRGAEIISNMLSLGLRPNVYHFTELAGTYARLGDPERAFFVLDQMENQSGKQTNDGTAGSATTEEQDNIFPPPDLIMYISLMRGFIIARNLEGALEVDRRLRLVHEHVLGQNEYLDMVYADLEPLKEEVARTSP</sequence>
<dbReference type="AlphaFoldDB" id="B0DBT9"/>
<keyword evidence="3" id="KW-1185">Reference proteome</keyword>
<evidence type="ECO:0000313" key="2">
    <source>
        <dbReference type="EMBL" id="EDR08059.1"/>
    </source>
</evidence>
<dbReference type="HOGENOM" id="CLU_017541_0_0_1"/>
<gene>
    <name evidence="2" type="ORF">LACBIDRAFT_297705</name>
</gene>
<dbReference type="GeneID" id="6076647"/>
<feature type="region of interest" description="Disordered" evidence="1">
    <location>
        <begin position="683"/>
        <end position="702"/>
    </location>
</feature>
<evidence type="ECO:0000256" key="1">
    <source>
        <dbReference type="SAM" id="MobiDB-lite"/>
    </source>
</evidence>
<dbReference type="KEGG" id="lbc:LACBIDRAFT_297705"/>